<evidence type="ECO:0008006" key="6">
    <source>
        <dbReference type="Google" id="ProtNLM"/>
    </source>
</evidence>
<organism evidence="5">
    <name type="scientific">hydrothermal vent metagenome</name>
    <dbReference type="NCBI Taxonomy" id="652676"/>
    <lineage>
        <taxon>unclassified sequences</taxon>
        <taxon>metagenomes</taxon>
        <taxon>ecological metagenomes</taxon>
    </lineage>
</organism>
<feature type="domain" description="3-hydroxyacyl-CoA dehydrogenase NAD binding" evidence="3">
    <location>
        <begin position="10"/>
        <end position="187"/>
    </location>
</feature>
<evidence type="ECO:0000256" key="1">
    <source>
        <dbReference type="ARBA" id="ARBA00023002"/>
    </source>
</evidence>
<reference evidence="5" key="1">
    <citation type="submission" date="2018-06" db="EMBL/GenBank/DDBJ databases">
        <authorList>
            <person name="Zhirakovskaya E."/>
        </authorList>
    </citation>
    <scope>NUCLEOTIDE SEQUENCE</scope>
</reference>
<feature type="domain" description="3-hydroxyacyl-CoA dehydrogenase C-terminal" evidence="2">
    <location>
        <begin position="190"/>
        <end position="287"/>
    </location>
</feature>
<proteinExistence type="predicted"/>
<dbReference type="InterPro" id="IPR006108">
    <property type="entry name" value="3HC_DH_C"/>
</dbReference>
<dbReference type="PROSITE" id="PS00067">
    <property type="entry name" value="3HCDH"/>
    <property type="match status" value="1"/>
</dbReference>
<sequence>MTALSPSHAVAVIGAGTMGAGIVQVAATAGHDVYIFDTSGEAIDKGMAQIEKFLARSVDKGRIDEAERDAILGRIKRCDKLEDLAPAKLVIEAIVENIDIKRSVFGQLEDILAEDAILASNTSSISITEIAARLKRPERMVGMHFFNPAPIMKLVEIIHGLVTDKQVAEIAFATAEAWGKKVVHAKSTPGFIVNRVARPFYSEALRILQEGGADIPTIDSCIREAGGFRMGPFELMDLIGNDINFSVTKSVYEAYFQEPRYRPSLIQQEIVAAGRYGRKSGHGYYNYAEGAEKPAPHTAPPGPAPTEVTVFGENALISPLAGLAKEAGITVNSDPEQDVPDYMPGFLVDNILLLLSDGTTATELASVMPYEVVTFDLALDYNAASRIAIAKGEQVSEESLAVAAGFFQAIGKQVSVIDDCPGLIVMRILAMLANEGSDAVYQGVTTAEGVDIAMVNGVNYPKGPLQWAEDIGLTHIRDVLGNLQRFYGEDRYRTSPLLRRATFGTEKLI</sequence>
<feature type="domain" description="3-hydroxybutyryl-CoA dehydrogenase reduced Rossmann-fold" evidence="4">
    <location>
        <begin position="353"/>
        <end position="421"/>
    </location>
</feature>
<dbReference type="Gene3D" id="1.10.1040.50">
    <property type="match status" value="1"/>
</dbReference>
<keyword evidence="1" id="KW-0560">Oxidoreductase</keyword>
<dbReference type="Pfam" id="PF18321">
    <property type="entry name" value="3HCDH_RFF"/>
    <property type="match status" value="1"/>
</dbReference>
<evidence type="ECO:0000259" key="4">
    <source>
        <dbReference type="Pfam" id="PF18321"/>
    </source>
</evidence>
<dbReference type="InterPro" id="IPR036291">
    <property type="entry name" value="NAD(P)-bd_dom_sf"/>
</dbReference>
<dbReference type="InterPro" id="IPR041040">
    <property type="entry name" value="3HCDH_RFF"/>
</dbReference>
<evidence type="ECO:0000313" key="5">
    <source>
        <dbReference type="EMBL" id="VAV95214.1"/>
    </source>
</evidence>
<evidence type="ECO:0000259" key="2">
    <source>
        <dbReference type="Pfam" id="PF00725"/>
    </source>
</evidence>
<dbReference type="EMBL" id="UOEJ01000064">
    <property type="protein sequence ID" value="VAV95214.1"/>
    <property type="molecule type" value="Genomic_DNA"/>
</dbReference>
<dbReference type="FunFam" id="3.40.50.720:FF:000009">
    <property type="entry name" value="Fatty oxidation complex, alpha subunit"/>
    <property type="match status" value="1"/>
</dbReference>
<dbReference type="GO" id="GO:0016616">
    <property type="term" value="F:oxidoreductase activity, acting on the CH-OH group of donors, NAD or NADP as acceptor"/>
    <property type="evidence" value="ECO:0007669"/>
    <property type="project" value="InterPro"/>
</dbReference>
<dbReference type="PANTHER" id="PTHR48075:SF5">
    <property type="entry name" value="3-HYDROXYBUTYRYL-COA DEHYDROGENASE"/>
    <property type="match status" value="1"/>
</dbReference>
<dbReference type="SUPFAM" id="SSF48179">
    <property type="entry name" value="6-phosphogluconate dehydrogenase C-terminal domain-like"/>
    <property type="match status" value="2"/>
</dbReference>
<protein>
    <recommendedName>
        <fullName evidence="6">3-hydroxyacyl-CoA dehydrogenase</fullName>
    </recommendedName>
</protein>
<dbReference type="Pfam" id="PF00725">
    <property type="entry name" value="3HCDH"/>
    <property type="match status" value="2"/>
</dbReference>
<dbReference type="InterPro" id="IPR008927">
    <property type="entry name" value="6-PGluconate_DH-like_C_sf"/>
</dbReference>
<dbReference type="Pfam" id="PF02737">
    <property type="entry name" value="3HCDH_N"/>
    <property type="match status" value="1"/>
</dbReference>
<dbReference type="InterPro" id="IPR006176">
    <property type="entry name" value="3-OHacyl-CoA_DH_NAD-bd"/>
</dbReference>
<accession>A0A3B0RNT4</accession>
<dbReference type="SUPFAM" id="SSF51735">
    <property type="entry name" value="NAD(P)-binding Rossmann-fold domains"/>
    <property type="match status" value="1"/>
</dbReference>
<dbReference type="PANTHER" id="PTHR48075">
    <property type="entry name" value="3-HYDROXYACYL-COA DEHYDROGENASE FAMILY PROTEIN"/>
    <property type="match status" value="1"/>
</dbReference>
<gene>
    <name evidence="5" type="ORF">MNBD_ALPHA01-1650</name>
</gene>
<dbReference type="GO" id="GO:0006631">
    <property type="term" value="P:fatty acid metabolic process"/>
    <property type="evidence" value="ECO:0007669"/>
    <property type="project" value="InterPro"/>
</dbReference>
<dbReference type="InterPro" id="IPR006180">
    <property type="entry name" value="3-OHacyl-CoA_DH_CS"/>
</dbReference>
<feature type="domain" description="3-hydroxyacyl-CoA dehydrogenase C-terminal" evidence="2">
    <location>
        <begin position="422"/>
        <end position="500"/>
    </location>
</feature>
<name>A0A3B0RNT4_9ZZZZ</name>
<dbReference type="AlphaFoldDB" id="A0A3B0RNT4"/>
<dbReference type="Gene3D" id="3.40.50.720">
    <property type="entry name" value="NAD(P)-binding Rossmann-like Domain"/>
    <property type="match status" value="1"/>
</dbReference>
<dbReference type="NCBIfam" id="NF006124">
    <property type="entry name" value="PRK08268.1"/>
    <property type="match status" value="1"/>
</dbReference>
<evidence type="ECO:0000259" key="3">
    <source>
        <dbReference type="Pfam" id="PF02737"/>
    </source>
</evidence>
<dbReference type="GO" id="GO:0070403">
    <property type="term" value="F:NAD+ binding"/>
    <property type="evidence" value="ECO:0007669"/>
    <property type="project" value="InterPro"/>
</dbReference>